<dbReference type="Gene3D" id="3.90.550.10">
    <property type="entry name" value="Spore Coat Polysaccharide Biosynthesis Protein SpsA, Chain A"/>
    <property type="match status" value="1"/>
</dbReference>
<evidence type="ECO:0000313" key="4">
    <source>
        <dbReference type="Proteomes" id="UP000260862"/>
    </source>
</evidence>
<dbReference type="Gene3D" id="3.30.428.70">
    <property type="match status" value="1"/>
</dbReference>
<dbReference type="InterPro" id="IPR043171">
    <property type="entry name" value="Ap4A_phos1/2-like"/>
</dbReference>
<dbReference type="InterPro" id="IPR050834">
    <property type="entry name" value="Glycosyltransf_2"/>
</dbReference>
<dbReference type="AlphaFoldDB" id="A0A3E4N2F4"/>
<dbReference type="Proteomes" id="UP000260862">
    <property type="component" value="Unassembled WGS sequence"/>
</dbReference>
<dbReference type="SUPFAM" id="SSF54197">
    <property type="entry name" value="HIT-like"/>
    <property type="match status" value="1"/>
</dbReference>
<dbReference type="InterPro" id="IPR046320">
    <property type="entry name" value="DUF4922"/>
</dbReference>
<name>A0A3E4N2F4_9BACT</name>
<dbReference type="SUPFAM" id="SSF53448">
    <property type="entry name" value="Nucleotide-diphospho-sugar transferases"/>
    <property type="match status" value="1"/>
</dbReference>
<feature type="domain" description="DUF4922" evidence="2">
    <location>
        <begin position="507"/>
        <end position="659"/>
    </location>
</feature>
<dbReference type="InterPro" id="IPR001173">
    <property type="entry name" value="Glyco_trans_2-like"/>
</dbReference>
<proteinExistence type="predicted"/>
<dbReference type="CDD" id="cd00761">
    <property type="entry name" value="Glyco_tranf_GTA_type"/>
    <property type="match status" value="1"/>
</dbReference>
<reference evidence="3 4" key="1">
    <citation type="submission" date="2018-08" db="EMBL/GenBank/DDBJ databases">
        <title>A genome reference for cultivated species of the human gut microbiota.</title>
        <authorList>
            <person name="Zou Y."/>
            <person name="Xue W."/>
            <person name="Luo G."/>
        </authorList>
    </citation>
    <scope>NUCLEOTIDE SEQUENCE [LARGE SCALE GENOMIC DNA]</scope>
    <source>
        <strain evidence="3 4">TF10-3AC</strain>
    </source>
</reference>
<keyword evidence="4" id="KW-1185">Reference proteome</keyword>
<gene>
    <name evidence="3" type="ORF">DXD04_09260</name>
</gene>
<comment type="caution">
    <text evidence="3">The sequence shown here is derived from an EMBL/GenBank/DDBJ whole genome shotgun (WGS) entry which is preliminary data.</text>
</comment>
<dbReference type="InterPro" id="IPR036265">
    <property type="entry name" value="HIT-like_sf"/>
</dbReference>
<dbReference type="RefSeq" id="WP_117672829.1">
    <property type="nucleotide sequence ID" value="NZ_CABOGR010000015.1"/>
</dbReference>
<dbReference type="PANTHER" id="PTHR43685">
    <property type="entry name" value="GLYCOSYLTRANSFERASE"/>
    <property type="match status" value="1"/>
</dbReference>
<evidence type="ECO:0000259" key="1">
    <source>
        <dbReference type="Pfam" id="PF00535"/>
    </source>
</evidence>
<protein>
    <submittedName>
        <fullName evidence="3">DUF4922 domain-containing protein</fullName>
    </submittedName>
</protein>
<feature type="domain" description="Glycosyltransferase 2-like" evidence="1">
    <location>
        <begin position="251"/>
        <end position="372"/>
    </location>
</feature>
<organism evidence="3 4">
    <name type="scientific">Phocaeicola plebeius</name>
    <dbReference type="NCBI Taxonomy" id="310297"/>
    <lineage>
        <taxon>Bacteria</taxon>
        <taxon>Pseudomonadati</taxon>
        <taxon>Bacteroidota</taxon>
        <taxon>Bacteroidia</taxon>
        <taxon>Bacteroidales</taxon>
        <taxon>Bacteroidaceae</taxon>
        <taxon>Phocaeicola</taxon>
    </lineage>
</organism>
<dbReference type="PANTHER" id="PTHR43685:SF2">
    <property type="entry name" value="GLYCOSYLTRANSFERASE 2-LIKE DOMAIN-CONTAINING PROTEIN"/>
    <property type="match status" value="1"/>
</dbReference>
<dbReference type="InterPro" id="IPR029044">
    <property type="entry name" value="Nucleotide-diphossugar_trans"/>
</dbReference>
<sequence>MNNQVTCFLLYGSDNQQNKTIKGLTESSRTDQIFLLTDHPEDNDIPTEKCHFLPSFSFQHTEGIRQMLALTRTPYLLIYTKPHTLDMGYMALERMCDYLASPESGMVYADHYQVTEGVRKPHPVIDYQPGSVRDDFDFGSVLLFKTAALQEAFDTITHQPEYQYSALYAVRLALSQKYELTHIREFLYTEIEEDTRLSGEKQFDYVDPRNRSVQLERETAFTYYLKNIHAFLPPVEREIDLSEGEFAYEASVIIPVRNRIRTIADAIESVLKQETDFPFNLIVIDNHSTDGTTECIDQYAGNEKVIHLIPERDDLGIGGCWNLGVHHPLCGRFAVQLDSDDLYSSPSTLQTIVDKFRRERCAMVIGSYRMTNFQLETLPPGVIDHKEWTDTNGHNNALRINGLGAPRAFFTPLLRKIRVPNTSYGEDYALGLAFSREYRIGRIYDVLYLCRRWEGNSDAALSIEKQNQNNSYKDSLRTLEIRKRQALLRHPLSWEDAAPAASAETFIRHQLDTWPLARKNYEALAHVQTRTLSLGTNDITVQFNPARAVSTCAKVDKASIAARPCFLCLSHKPEEQESVRIQLDEPFSLRLNPYPILPGHLTISTESHQWQTLADKTSRRLPERLVDWLEKNFASGYTVFYNGAKCGASAPDHFHFQAVRQEDVPLIRQWEKLMSTAVEKGFEPLSDGKSCIAYDIEGYFCPIRAFITQGGLATGVRLIDSYLHSLPLHEGETEPRYNLFAWNNPRYGFVTVYIPRTAHRPQCYTAEGDAQLIVSPGALDMAGILVTAREEDFQKLDADTLRQIYHEVTH</sequence>
<dbReference type="EMBL" id="QSQT01000015">
    <property type="protein sequence ID" value="RGK55782.1"/>
    <property type="molecule type" value="Genomic_DNA"/>
</dbReference>
<accession>A0A3E4N2F4</accession>
<evidence type="ECO:0000313" key="3">
    <source>
        <dbReference type="EMBL" id="RGK55782.1"/>
    </source>
</evidence>
<dbReference type="Pfam" id="PF00535">
    <property type="entry name" value="Glycos_transf_2"/>
    <property type="match status" value="1"/>
</dbReference>
<evidence type="ECO:0000259" key="2">
    <source>
        <dbReference type="Pfam" id="PF16269"/>
    </source>
</evidence>
<dbReference type="Pfam" id="PF16269">
    <property type="entry name" value="DUF4922"/>
    <property type="match status" value="1"/>
</dbReference>